<evidence type="ECO:0000259" key="3">
    <source>
        <dbReference type="Pfam" id="PF05043"/>
    </source>
</evidence>
<dbReference type="InterPro" id="IPR036388">
    <property type="entry name" value="WH-like_DNA-bd_sf"/>
</dbReference>
<dbReference type="RefSeq" id="WP_010010587.1">
    <property type="nucleotide sequence ID" value="NZ_AZCN01000080.1"/>
</dbReference>
<dbReference type="GeneID" id="65917658"/>
<name>A0A0R1EYI4_9LACO</name>
<dbReference type="EMBL" id="AZCN01000080">
    <property type="protein sequence ID" value="KRK14495.1"/>
    <property type="molecule type" value="Genomic_DNA"/>
</dbReference>
<evidence type="ECO:0000256" key="1">
    <source>
        <dbReference type="ARBA" id="ARBA00023015"/>
    </source>
</evidence>
<evidence type="ECO:0000313" key="4">
    <source>
        <dbReference type="EMBL" id="KRK14495.1"/>
    </source>
</evidence>
<dbReference type="eggNOG" id="COG3711">
    <property type="taxonomic scope" value="Bacteria"/>
</dbReference>
<sequence length="501" mass="58823">MLFEEIFLEKADLQKFQMFRVLKSAGTNSFTINDISEQLHLSYQQTYNTFQDLLQDMQTMNPQLDSTLNRHELLSQHTFKTSLERYRLFLLEQSLVFQFIDYLVQEAAPSVSEFCEQHFVSKSTLLRKSAALKRFMLQYSLRFSYTDLKIVGDECNIRYFLFIVYWIGFHGMRWPLHHFSESSLQQSLTTVNTPANDTILTLQKRLLLGIMRVRITNGYLIHNNNLFKILTAHNPSFEQLSLPTELFNYLSARNRQRETEFFFFAQFSLITSATTTQQRAHQLTAYLTEQKSPLWQLTVELLGNLSTTYKTKLTVTNEPTLTYNILRLLMTTTALQGNYPKVIDFYQPDLTSYTQTQLYQYILAFLSRTTVTQNAAQLYHHREQLATYLCYLLQPKLHHFEDHQMVRIWLVAENNDRLTDELQRFLKFLKIAQVMQPPAQPTDADLILSTIDTQAPLIQQMATTGIPILHWNLEAHDTNFFQLYTEIKTLYMAKQTTTRSN</sequence>
<keyword evidence="1" id="KW-0805">Transcription regulation</keyword>
<keyword evidence="2" id="KW-0804">Transcription</keyword>
<evidence type="ECO:0000256" key="2">
    <source>
        <dbReference type="ARBA" id="ARBA00023163"/>
    </source>
</evidence>
<evidence type="ECO:0000313" key="5">
    <source>
        <dbReference type="Proteomes" id="UP000051181"/>
    </source>
</evidence>
<accession>A0A0R1EYI4</accession>
<dbReference type="Pfam" id="PF05043">
    <property type="entry name" value="Mga"/>
    <property type="match status" value="1"/>
</dbReference>
<dbReference type="Gene3D" id="1.10.10.10">
    <property type="entry name" value="Winged helix-like DNA-binding domain superfamily/Winged helix DNA-binding domain"/>
    <property type="match status" value="1"/>
</dbReference>
<dbReference type="AlphaFoldDB" id="A0A0R1EYI4"/>
<dbReference type="PANTHER" id="PTHR30185:SF18">
    <property type="entry name" value="TRANSCRIPTIONAL REGULATOR MTLR"/>
    <property type="match status" value="1"/>
</dbReference>
<dbReference type="Proteomes" id="UP000051181">
    <property type="component" value="Unassembled WGS sequence"/>
</dbReference>
<organism evidence="4 5">
    <name type="scientific">Loigolactobacillus coryniformis subsp. coryniformis KCTC 3167 = DSM 20001</name>
    <dbReference type="NCBI Taxonomy" id="913848"/>
    <lineage>
        <taxon>Bacteria</taxon>
        <taxon>Bacillati</taxon>
        <taxon>Bacillota</taxon>
        <taxon>Bacilli</taxon>
        <taxon>Lactobacillales</taxon>
        <taxon>Lactobacillaceae</taxon>
        <taxon>Loigolactobacillus</taxon>
    </lineage>
</organism>
<comment type="caution">
    <text evidence="4">The sequence shown here is derived from an EMBL/GenBank/DDBJ whole genome shotgun (WGS) entry which is preliminary data.</text>
</comment>
<proteinExistence type="predicted"/>
<feature type="domain" description="Mga helix-turn-helix" evidence="3">
    <location>
        <begin position="82"/>
        <end position="162"/>
    </location>
</feature>
<dbReference type="InterPro" id="IPR050661">
    <property type="entry name" value="BglG_antiterminators"/>
</dbReference>
<dbReference type="InterPro" id="IPR007737">
    <property type="entry name" value="Mga_HTH"/>
</dbReference>
<reference evidence="4 5" key="1">
    <citation type="journal article" date="2015" name="Genome Announc.">
        <title>Expanding the biotechnology potential of lactobacilli through comparative genomics of 213 strains and associated genera.</title>
        <authorList>
            <person name="Sun Z."/>
            <person name="Harris H.M."/>
            <person name="McCann A."/>
            <person name="Guo C."/>
            <person name="Argimon S."/>
            <person name="Zhang W."/>
            <person name="Yang X."/>
            <person name="Jeffery I.B."/>
            <person name="Cooney J.C."/>
            <person name="Kagawa T.F."/>
            <person name="Liu W."/>
            <person name="Song Y."/>
            <person name="Salvetti E."/>
            <person name="Wrobel A."/>
            <person name="Rasinkangas P."/>
            <person name="Parkhill J."/>
            <person name="Rea M.C."/>
            <person name="O'Sullivan O."/>
            <person name="Ritari J."/>
            <person name="Douillard F.P."/>
            <person name="Paul Ross R."/>
            <person name="Yang R."/>
            <person name="Briner A.E."/>
            <person name="Felis G.E."/>
            <person name="de Vos W.M."/>
            <person name="Barrangou R."/>
            <person name="Klaenhammer T.R."/>
            <person name="Caufield P.W."/>
            <person name="Cui Y."/>
            <person name="Zhang H."/>
            <person name="O'Toole P.W."/>
        </authorList>
    </citation>
    <scope>NUCLEOTIDE SEQUENCE [LARGE SCALE GENOMIC DNA]</scope>
    <source>
        <strain evidence="4 5">DSM 20001</strain>
    </source>
</reference>
<dbReference type="PANTHER" id="PTHR30185">
    <property type="entry name" value="CRYPTIC BETA-GLUCOSIDE BGL OPERON ANTITERMINATOR"/>
    <property type="match status" value="1"/>
</dbReference>
<gene>
    <name evidence="4" type="ORF">FD22_GL002385</name>
</gene>
<protein>
    <recommendedName>
        <fullName evidence="3">Mga helix-turn-helix domain-containing protein</fullName>
    </recommendedName>
</protein>
<dbReference type="PATRIC" id="fig|913848.6.peg.2434"/>